<evidence type="ECO:0000256" key="1">
    <source>
        <dbReference type="ARBA" id="ARBA00006625"/>
    </source>
</evidence>
<dbReference type="RefSeq" id="WP_090093472.1">
    <property type="nucleotide sequence ID" value="NZ_CBCRVU010000001.1"/>
</dbReference>
<dbReference type="STRING" id="1505723.SAMN04487792_1215"/>
<dbReference type="InterPro" id="IPR029132">
    <property type="entry name" value="CBAH/NAAA_C"/>
</dbReference>
<feature type="domain" description="Choloylglycine hydrolase/NAAA C-terminal" evidence="3">
    <location>
        <begin position="4"/>
        <end position="313"/>
    </location>
</feature>
<evidence type="ECO:0000256" key="2">
    <source>
        <dbReference type="ARBA" id="ARBA00022801"/>
    </source>
</evidence>
<dbReference type="PANTHER" id="PTHR35527">
    <property type="entry name" value="CHOLOYLGLYCINE HYDROLASE"/>
    <property type="match status" value="1"/>
</dbReference>
<gene>
    <name evidence="4" type="ORF">SAMN04487792_1215</name>
</gene>
<dbReference type="SUPFAM" id="SSF56235">
    <property type="entry name" value="N-terminal nucleophile aminohydrolases (Ntn hydrolases)"/>
    <property type="match status" value="1"/>
</dbReference>
<dbReference type="AlphaFoldDB" id="A0A1I1SYU2"/>
<proteinExistence type="inferred from homology"/>
<dbReference type="EMBL" id="FOMN01000006">
    <property type="protein sequence ID" value="SFD51625.1"/>
    <property type="molecule type" value="Genomic_DNA"/>
</dbReference>
<protein>
    <submittedName>
        <fullName evidence="4">Penicillin amidase Cysteine peptidase. MEROPS family C59</fullName>
    </submittedName>
</protein>
<dbReference type="GO" id="GO:0016787">
    <property type="term" value="F:hydrolase activity"/>
    <property type="evidence" value="ECO:0007669"/>
    <property type="project" value="UniProtKB-KW"/>
</dbReference>
<name>A0A1I1SYU2_9LACO</name>
<dbReference type="Gene3D" id="3.60.60.10">
    <property type="entry name" value="Penicillin V Acylase, Chain A"/>
    <property type="match status" value="1"/>
</dbReference>
<evidence type="ECO:0000313" key="4">
    <source>
        <dbReference type="EMBL" id="SFD51625.1"/>
    </source>
</evidence>
<accession>A0A1I1SYU2</accession>
<dbReference type="Pfam" id="PF02275">
    <property type="entry name" value="CBAH"/>
    <property type="match status" value="1"/>
</dbReference>
<evidence type="ECO:0000259" key="3">
    <source>
        <dbReference type="Pfam" id="PF02275"/>
    </source>
</evidence>
<reference evidence="5" key="1">
    <citation type="submission" date="2016-10" db="EMBL/GenBank/DDBJ databases">
        <authorList>
            <person name="Varghese N."/>
            <person name="Submissions S."/>
        </authorList>
    </citation>
    <scope>NUCLEOTIDE SEQUENCE [LARGE SCALE GENOMIC DNA]</scope>
    <source>
        <strain evidence="5">R-53102</strain>
    </source>
</reference>
<evidence type="ECO:0000313" key="5">
    <source>
        <dbReference type="Proteomes" id="UP000199599"/>
    </source>
</evidence>
<dbReference type="InterPro" id="IPR052193">
    <property type="entry name" value="Peptidase_C59"/>
</dbReference>
<organism evidence="4 5">
    <name type="scientific">Lactobacillus bombicola</name>
    <dbReference type="NCBI Taxonomy" id="1505723"/>
    <lineage>
        <taxon>Bacteria</taxon>
        <taxon>Bacillati</taxon>
        <taxon>Bacillota</taxon>
        <taxon>Bacilli</taxon>
        <taxon>Lactobacillales</taxon>
        <taxon>Lactobacillaceae</taxon>
        <taxon>Lactobacillus</taxon>
    </lineage>
</organism>
<dbReference type="PANTHER" id="PTHR35527:SF2">
    <property type="entry name" value="HYDROLASE"/>
    <property type="match status" value="1"/>
</dbReference>
<dbReference type="CDD" id="cd00542">
    <property type="entry name" value="Ntn_PVA"/>
    <property type="match status" value="1"/>
</dbReference>
<dbReference type="InterPro" id="IPR029055">
    <property type="entry name" value="Ntn_hydrolases_N"/>
</dbReference>
<keyword evidence="2" id="KW-0378">Hydrolase</keyword>
<comment type="similarity">
    <text evidence="1">Belongs to the peptidase C59 family.</text>
</comment>
<sequence length="336" mass="37710">MIGCSSFTLETKDKKHFLSRTMDFMMEMAEQVIFVPKDKTFAVSYNTTDQVTSKHSFIGMGSIQYDIDNSPVTCDGINDAGLTGAVLYFPGYASYKQQAEPNTWGVSPDKVISVILSQASSLADVAELFTNKISIVNEASPALKVIPPLHYIFSDTTGESVIVETQEDGTHIIRDSVGVMTNSPDYHWHETNLRNYLSVRPKQHKDIEFLGKTLKPFSQGSGTFGLPGDYTPPSRFIRTAFMKNNVEQPKDELTAVSLAHHILEAVSIPRGIVVTPEDTFDYTCYSAYMCAESKSYYYSTYGNQRIRCVKLTPELEKETEYHEFQVNPIEDIDYAN</sequence>
<dbReference type="Proteomes" id="UP000199599">
    <property type="component" value="Unassembled WGS sequence"/>
</dbReference>